<reference evidence="2" key="1">
    <citation type="submission" date="2018-09" db="EMBL/GenBank/DDBJ databases">
        <title>whole genome sequence of T. equiperdum IVM-t1 strain.</title>
        <authorList>
            <person name="Suganuma K."/>
        </authorList>
    </citation>
    <scope>NUCLEOTIDE SEQUENCE [LARGE SCALE GENOMIC DNA]</scope>
    <source>
        <strain evidence="2">IVM-t1</strain>
    </source>
</reference>
<dbReference type="Pfam" id="PF17784">
    <property type="entry name" value="Sulfotransfer_4"/>
    <property type="match status" value="1"/>
</dbReference>
<dbReference type="InterPro" id="IPR027417">
    <property type="entry name" value="P-loop_NTPase"/>
</dbReference>
<accession>A0A3L6KZ86</accession>
<dbReference type="Proteomes" id="UP000266743">
    <property type="component" value="Chromosome 10"/>
</dbReference>
<comment type="caution">
    <text evidence="2">The sequence shown here is derived from an EMBL/GenBank/DDBJ whole genome shotgun (WGS) entry which is preliminary data.</text>
</comment>
<sequence length="337" mass="37260">MWRRGILLLAPPRVLCLTMAPGGTMATALTQLGYKPYTFRHTFTEGRVGTHPQEWCAVLDKEKAFDSTILGNSQCGAATAGNGVSFDALVGLPSTLAFESILRECPLSTRVILVEETDKDAWMREAETTWELLLQQTERAARRRAGAYLHKMVQKMTTGIVSGGCGKRKQISPVAFIDMLEERIKKTVPRDRLLVYRYGDGWEPLCRFLSKPLPTGDGTEPLPFPARDDGTSDVAYLADRLQRVDRVVWWATCCLVAAAIVIYTPFCAQLRDIVAEYYVDYRASFEPLLEESAASGGKLTLRRALVLAKNTTMAFEEKLNERGGVVGAAGEALSKLT</sequence>
<evidence type="ECO:0000313" key="2">
    <source>
        <dbReference type="EMBL" id="RHW69206.1"/>
    </source>
</evidence>
<proteinExistence type="predicted"/>
<dbReference type="Gene3D" id="3.40.50.300">
    <property type="entry name" value="P-loop containing nucleotide triphosphate hydrolases"/>
    <property type="match status" value="1"/>
</dbReference>
<dbReference type="PANTHER" id="PTHR36978">
    <property type="entry name" value="P-LOOP CONTAINING NUCLEOTIDE TRIPHOSPHATE HYDROLASE"/>
    <property type="match status" value="1"/>
</dbReference>
<dbReference type="InterPro" id="IPR040632">
    <property type="entry name" value="Sulfotransfer_4"/>
</dbReference>
<evidence type="ECO:0000256" key="1">
    <source>
        <dbReference type="SAM" id="SignalP"/>
    </source>
</evidence>
<name>A0A3L6KZ86_9TRYP</name>
<feature type="signal peptide" evidence="1">
    <location>
        <begin position="1"/>
        <end position="16"/>
    </location>
</feature>
<dbReference type="EMBL" id="QSBY01000010">
    <property type="protein sequence ID" value="RHW69206.1"/>
    <property type="molecule type" value="Genomic_DNA"/>
</dbReference>
<dbReference type="PANTHER" id="PTHR36978:SF4">
    <property type="entry name" value="P-LOOP CONTAINING NUCLEOSIDE TRIPHOSPHATE HYDROLASE PROTEIN"/>
    <property type="match status" value="1"/>
</dbReference>
<dbReference type="AlphaFoldDB" id="A0A3L6KZ86"/>
<feature type="chain" id="PRO_5017960960" evidence="1">
    <location>
        <begin position="17"/>
        <end position="337"/>
    </location>
</feature>
<organism evidence="2">
    <name type="scientific">Trypanosoma brucei equiperdum</name>
    <dbReference type="NCBI Taxonomy" id="630700"/>
    <lineage>
        <taxon>Eukaryota</taxon>
        <taxon>Discoba</taxon>
        <taxon>Euglenozoa</taxon>
        <taxon>Kinetoplastea</taxon>
        <taxon>Metakinetoplastina</taxon>
        <taxon>Trypanosomatida</taxon>
        <taxon>Trypanosomatidae</taxon>
        <taxon>Trypanosoma</taxon>
    </lineage>
</organism>
<keyword evidence="1" id="KW-0732">Signal</keyword>
<gene>
    <name evidence="2" type="ORF">DPX39_100121400</name>
</gene>
<protein>
    <submittedName>
        <fullName evidence="2">Uncharacterized protein</fullName>
    </submittedName>
</protein>